<evidence type="ECO:0000256" key="1">
    <source>
        <dbReference type="SAM" id="MobiDB-lite"/>
    </source>
</evidence>
<protein>
    <submittedName>
        <fullName evidence="3">Uncharacterized protein</fullName>
    </submittedName>
</protein>
<proteinExistence type="predicted"/>
<comment type="caution">
    <text evidence="3">The sequence shown here is derived from an EMBL/GenBank/DDBJ whole genome shotgun (WGS) entry which is preliminary data.</text>
</comment>
<feature type="signal peptide" evidence="2">
    <location>
        <begin position="1"/>
        <end position="21"/>
    </location>
</feature>
<dbReference type="OrthoDB" id="5561232at2759"/>
<evidence type="ECO:0000313" key="3">
    <source>
        <dbReference type="EMBL" id="ORZ23034.1"/>
    </source>
</evidence>
<reference evidence="3 4" key="1">
    <citation type="submission" date="2016-07" db="EMBL/GenBank/DDBJ databases">
        <title>Pervasive Adenine N6-methylation of Active Genes in Fungi.</title>
        <authorList>
            <consortium name="DOE Joint Genome Institute"/>
            <person name="Mondo S.J."/>
            <person name="Dannebaum R.O."/>
            <person name="Kuo R.C."/>
            <person name="Labutti K."/>
            <person name="Haridas S."/>
            <person name="Kuo A."/>
            <person name="Salamov A."/>
            <person name="Ahrendt S.R."/>
            <person name="Lipzen A."/>
            <person name="Sullivan W."/>
            <person name="Andreopoulos W.B."/>
            <person name="Clum A."/>
            <person name="Lindquist E."/>
            <person name="Daum C."/>
            <person name="Ramamoorthy G.K."/>
            <person name="Gryganskyi A."/>
            <person name="Culley D."/>
            <person name="Magnuson J.K."/>
            <person name="James T.Y."/>
            <person name="O'Malley M.A."/>
            <person name="Stajich J.E."/>
            <person name="Spatafora J.W."/>
            <person name="Visel A."/>
            <person name="Grigoriev I.V."/>
        </authorList>
    </citation>
    <scope>NUCLEOTIDE SEQUENCE [LARGE SCALE GENOMIC DNA]</scope>
    <source>
        <strain evidence="3 4">NRRL 1336</strain>
    </source>
</reference>
<keyword evidence="4" id="KW-1185">Reference proteome</keyword>
<evidence type="ECO:0000256" key="2">
    <source>
        <dbReference type="SAM" id="SignalP"/>
    </source>
</evidence>
<name>A0A1X2IVF8_9FUNG</name>
<feature type="chain" id="PRO_5013140688" evidence="2">
    <location>
        <begin position="22"/>
        <end position="339"/>
    </location>
</feature>
<dbReference type="Proteomes" id="UP000193560">
    <property type="component" value="Unassembled WGS sequence"/>
</dbReference>
<keyword evidence="2" id="KW-0732">Signal</keyword>
<sequence length="339" mass="37468">MNPKLFFFTALLFALVLSVFAAPLQDVSVTSVDLAEEVINSKGDEHLYVTVTRVDDLVDDDGSILAERVKAVRVTFDVVENQLRCNGVPVAIGVSNIQVEAQMASDPTKLSVDSAEELALLEDSFDIGLATVEVTATLLDEMTTEDGLTFRRIAVQEKITEINHEKVVQTDAGQQLLDIFDNGRLDRWSVDPTTGFLLPDDNQQQQQKEDEQRLEDELLAPWMNNNDNTVRGNACGDLIDPVVQWWNGQSDIVRGTITGALCAFLFGVALFVRQLIISANSAYAALPLYGDDEQNDSTQAIWKEDQKAAAPPSYEQNEQHNFAETNDDGTVDEKQPFLA</sequence>
<feature type="region of interest" description="Disordered" evidence="1">
    <location>
        <begin position="303"/>
        <end position="339"/>
    </location>
</feature>
<accession>A0A1X2IVF8</accession>
<feature type="compositionally biased region" description="Polar residues" evidence="1">
    <location>
        <begin position="314"/>
        <end position="324"/>
    </location>
</feature>
<organism evidence="3 4">
    <name type="scientific">Absidia repens</name>
    <dbReference type="NCBI Taxonomy" id="90262"/>
    <lineage>
        <taxon>Eukaryota</taxon>
        <taxon>Fungi</taxon>
        <taxon>Fungi incertae sedis</taxon>
        <taxon>Mucoromycota</taxon>
        <taxon>Mucoromycotina</taxon>
        <taxon>Mucoromycetes</taxon>
        <taxon>Mucorales</taxon>
        <taxon>Cunninghamellaceae</taxon>
        <taxon>Absidia</taxon>
    </lineage>
</organism>
<gene>
    <name evidence="3" type="ORF">BCR42DRAFT_403823</name>
</gene>
<dbReference type="AlphaFoldDB" id="A0A1X2IVF8"/>
<dbReference type="EMBL" id="MCGE01000003">
    <property type="protein sequence ID" value="ORZ23034.1"/>
    <property type="molecule type" value="Genomic_DNA"/>
</dbReference>
<evidence type="ECO:0000313" key="4">
    <source>
        <dbReference type="Proteomes" id="UP000193560"/>
    </source>
</evidence>